<dbReference type="GO" id="GO:0003865">
    <property type="term" value="F:3-oxo-5-alpha-steroid 4-dehydrogenase activity"/>
    <property type="evidence" value="ECO:0007669"/>
    <property type="project" value="TreeGrafter"/>
</dbReference>
<evidence type="ECO:0000259" key="7">
    <source>
        <dbReference type="Pfam" id="PF02544"/>
    </source>
</evidence>
<feature type="transmembrane region" description="Helical" evidence="6">
    <location>
        <begin position="414"/>
        <end position="433"/>
    </location>
</feature>
<gene>
    <name evidence="8" type="ORF">BGW38_006734</name>
</gene>
<feature type="region of interest" description="Disordered" evidence="5">
    <location>
        <begin position="69"/>
        <end position="92"/>
    </location>
</feature>
<dbReference type="GO" id="GO:0016095">
    <property type="term" value="P:polyprenol catabolic process"/>
    <property type="evidence" value="ECO:0007669"/>
    <property type="project" value="TreeGrafter"/>
</dbReference>
<keyword evidence="9" id="KW-1185">Reference proteome</keyword>
<protein>
    <recommendedName>
        <fullName evidence="7">3-oxo-5-alpha-steroid 4-dehydrogenase C-terminal domain-containing protein</fullName>
    </recommendedName>
</protein>
<feature type="transmembrane region" description="Helical" evidence="6">
    <location>
        <begin position="26"/>
        <end position="48"/>
    </location>
</feature>
<evidence type="ECO:0000256" key="4">
    <source>
        <dbReference type="ARBA" id="ARBA00023136"/>
    </source>
</evidence>
<evidence type="ECO:0000256" key="2">
    <source>
        <dbReference type="ARBA" id="ARBA00022692"/>
    </source>
</evidence>
<proteinExistence type="predicted"/>
<feature type="domain" description="3-oxo-5-alpha-steroid 4-dehydrogenase C-terminal" evidence="7">
    <location>
        <begin position="292"/>
        <end position="382"/>
    </location>
</feature>
<organism evidence="8 9">
    <name type="scientific">Lunasporangiospora selenospora</name>
    <dbReference type="NCBI Taxonomy" id="979761"/>
    <lineage>
        <taxon>Eukaryota</taxon>
        <taxon>Fungi</taxon>
        <taxon>Fungi incertae sedis</taxon>
        <taxon>Mucoromycota</taxon>
        <taxon>Mortierellomycotina</taxon>
        <taxon>Mortierellomycetes</taxon>
        <taxon>Mortierellales</taxon>
        <taxon>Mortierellaceae</taxon>
        <taxon>Lunasporangiospora</taxon>
    </lineage>
</organism>
<feature type="transmembrane region" description="Helical" evidence="6">
    <location>
        <begin position="372"/>
        <end position="394"/>
    </location>
</feature>
<evidence type="ECO:0000313" key="9">
    <source>
        <dbReference type="Proteomes" id="UP000780801"/>
    </source>
</evidence>
<feature type="compositionally biased region" description="Low complexity" evidence="5">
    <location>
        <begin position="69"/>
        <end position="82"/>
    </location>
</feature>
<keyword evidence="3 6" id="KW-1133">Transmembrane helix</keyword>
<evidence type="ECO:0000256" key="3">
    <source>
        <dbReference type="ARBA" id="ARBA00022989"/>
    </source>
</evidence>
<dbReference type="Pfam" id="PF02544">
    <property type="entry name" value="Steroid_dh"/>
    <property type="match status" value="1"/>
</dbReference>
<dbReference type="PROSITE" id="PS50244">
    <property type="entry name" value="S5A_REDUCTASE"/>
    <property type="match status" value="1"/>
</dbReference>
<comment type="subcellular location">
    <subcellularLocation>
        <location evidence="1">Endomembrane system</location>
        <topology evidence="1">Multi-pass membrane protein</topology>
    </subcellularLocation>
</comment>
<dbReference type="InterPro" id="IPR039698">
    <property type="entry name" value="Dfg10/SRD5A3"/>
</dbReference>
<dbReference type="Proteomes" id="UP000780801">
    <property type="component" value="Unassembled WGS sequence"/>
</dbReference>
<evidence type="ECO:0000256" key="6">
    <source>
        <dbReference type="SAM" id="Phobius"/>
    </source>
</evidence>
<name>A0A9P6FM87_9FUNG</name>
<comment type="caution">
    <text evidence="8">The sequence shown here is derived from an EMBL/GenBank/DDBJ whole genome shotgun (WGS) entry which is preliminary data.</text>
</comment>
<dbReference type="PANTHER" id="PTHR14624">
    <property type="entry name" value="DFG10 PROTEIN"/>
    <property type="match status" value="1"/>
</dbReference>
<evidence type="ECO:0000313" key="8">
    <source>
        <dbReference type="EMBL" id="KAF9577817.1"/>
    </source>
</evidence>
<feature type="transmembrane region" description="Helical" evidence="6">
    <location>
        <begin position="115"/>
        <end position="135"/>
    </location>
</feature>
<keyword evidence="2 6" id="KW-0812">Transmembrane</keyword>
<dbReference type="OrthoDB" id="541710at2759"/>
<dbReference type="InterPro" id="IPR001104">
    <property type="entry name" value="3-oxo-5_a-steroid_4-DH_C"/>
</dbReference>
<keyword evidence="4 6" id="KW-0472">Membrane</keyword>
<dbReference type="GO" id="GO:0005783">
    <property type="term" value="C:endoplasmic reticulum"/>
    <property type="evidence" value="ECO:0007669"/>
    <property type="project" value="TreeGrafter"/>
</dbReference>
<feature type="transmembrane region" description="Helical" evidence="6">
    <location>
        <begin position="299"/>
        <end position="316"/>
    </location>
</feature>
<dbReference type="PANTHER" id="PTHR14624:SF0">
    <property type="entry name" value="POLYPRENOL REDUCTASE"/>
    <property type="match status" value="1"/>
</dbReference>
<dbReference type="AlphaFoldDB" id="A0A9P6FM87"/>
<reference evidence="8" key="1">
    <citation type="journal article" date="2020" name="Fungal Divers.">
        <title>Resolving the Mortierellaceae phylogeny through synthesis of multi-gene phylogenetics and phylogenomics.</title>
        <authorList>
            <person name="Vandepol N."/>
            <person name="Liber J."/>
            <person name="Desiro A."/>
            <person name="Na H."/>
            <person name="Kennedy M."/>
            <person name="Barry K."/>
            <person name="Grigoriev I.V."/>
            <person name="Miller A.N."/>
            <person name="O'Donnell K."/>
            <person name="Stajich J.E."/>
            <person name="Bonito G."/>
        </authorList>
    </citation>
    <scope>NUCLEOTIDE SEQUENCE</scope>
    <source>
        <strain evidence="8">KOD1015</strain>
    </source>
</reference>
<accession>A0A9P6FM87</accession>
<sequence>MDKITSARSIEELLIQWDPYIPRLSFLIRSYFILIITLAILAATLPPLRNSILTYGKLDANTVAQPSATTCESSSKSSPTGPLDVSAPPKDPQSQSSLLALVYSIRVPKTWFAHFYVFATLWTLYLSFDLFYYLGSSNSRYAGADSRNTYFSMLDTTLGSTHSYWSILILLRQLRIMPSSALGTTFNPSASAGPFSQEQSSELLSGALSLPTEVLVAMACYQLHVIRRWYESWFLERPSAKATIHLGHYLVGISFYGAIAPSLWIDHVESLLSSSSEPSSSWSGRIRATGVDADWSKNWFLGFCVGLFLWASWHQFQCHHILANLRITPTTALDKKEDRSGEKEKASTSHYKVPFGDWFEYLVTPHYSAEMVLYFALFLMTAAQSISSTVLHSPTSFLETIGSLTFWIQPSLEWVPTMLLAWMWVVVNLGIIARETDQWYRAQFGDQYFAPSSSTSTDATGRSPQSSANHPRRILIPFVY</sequence>
<feature type="transmembrane region" description="Helical" evidence="6">
    <location>
        <begin position="246"/>
        <end position="265"/>
    </location>
</feature>
<dbReference type="EMBL" id="JAABOA010004335">
    <property type="protein sequence ID" value="KAF9577817.1"/>
    <property type="molecule type" value="Genomic_DNA"/>
</dbReference>
<dbReference type="GO" id="GO:0006488">
    <property type="term" value="P:dolichol-linked oligosaccharide biosynthetic process"/>
    <property type="evidence" value="ECO:0007669"/>
    <property type="project" value="InterPro"/>
</dbReference>
<evidence type="ECO:0000256" key="5">
    <source>
        <dbReference type="SAM" id="MobiDB-lite"/>
    </source>
</evidence>
<evidence type="ECO:0000256" key="1">
    <source>
        <dbReference type="ARBA" id="ARBA00004127"/>
    </source>
</evidence>